<feature type="region of interest" description="Disordered" evidence="1">
    <location>
        <begin position="223"/>
        <end position="420"/>
    </location>
</feature>
<gene>
    <name evidence="2" type="ORF">H310_14634</name>
</gene>
<feature type="compositionally biased region" description="Basic and acidic residues" evidence="1">
    <location>
        <begin position="223"/>
        <end position="253"/>
    </location>
</feature>
<proteinExistence type="predicted"/>
<protein>
    <submittedName>
        <fullName evidence="2">Uncharacterized protein</fullName>
    </submittedName>
</protein>
<feature type="compositionally biased region" description="Gly residues" evidence="1">
    <location>
        <begin position="269"/>
        <end position="285"/>
    </location>
</feature>
<feature type="compositionally biased region" description="Polar residues" evidence="1">
    <location>
        <begin position="411"/>
        <end position="420"/>
    </location>
</feature>
<feature type="compositionally biased region" description="Basic and acidic residues" evidence="1">
    <location>
        <begin position="290"/>
        <end position="315"/>
    </location>
</feature>
<feature type="compositionally biased region" description="Gly residues" evidence="1">
    <location>
        <begin position="316"/>
        <end position="330"/>
    </location>
</feature>
<dbReference type="AlphaFoldDB" id="A0A024T983"/>
<feature type="compositionally biased region" description="Basic and acidic residues" evidence="1">
    <location>
        <begin position="377"/>
        <end position="388"/>
    </location>
</feature>
<feature type="compositionally biased region" description="Basic and acidic residues" evidence="1">
    <location>
        <begin position="359"/>
        <end position="368"/>
    </location>
</feature>
<dbReference type="Gene3D" id="3.10.10.10">
    <property type="entry name" value="HIV Type 1 Reverse Transcriptase, subunit A, domain 1"/>
    <property type="match status" value="1"/>
</dbReference>
<dbReference type="InterPro" id="IPR043502">
    <property type="entry name" value="DNA/RNA_pol_sf"/>
</dbReference>
<dbReference type="GeneID" id="20091684"/>
<reference evidence="2" key="1">
    <citation type="submission" date="2013-12" db="EMBL/GenBank/DDBJ databases">
        <title>The Genome Sequence of Aphanomyces invadans NJM9701.</title>
        <authorList>
            <consortium name="The Broad Institute Genomics Platform"/>
            <person name="Russ C."/>
            <person name="Tyler B."/>
            <person name="van West P."/>
            <person name="Dieguez-Uribeondo J."/>
            <person name="Young S.K."/>
            <person name="Zeng Q."/>
            <person name="Gargeya S."/>
            <person name="Fitzgerald M."/>
            <person name="Abouelleil A."/>
            <person name="Alvarado L."/>
            <person name="Chapman S.B."/>
            <person name="Gainer-Dewar J."/>
            <person name="Goldberg J."/>
            <person name="Griggs A."/>
            <person name="Gujja S."/>
            <person name="Hansen M."/>
            <person name="Howarth C."/>
            <person name="Imamovic A."/>
            <person name="Ireland A."/>
            <person name="Larimer J."/>
            <person name="McCowan C."/>
            <person name="Murphy C."/>
            <person name="Pearson M."/>
            <person name="Poon T.W."/>
            <person name="Priest M."/>
            <person name="Roberts A."/>
            <person name="Saif S."/>
            <person name="Shea T."/>
            <person name="Sykes S."/>
            <person name="Wortman J."/>
            <person name="Nusbaum C."/>
            <person name="Birren B."/>
        </authorList>
    </citation>
    <scope>NUCLEOTIDE SEQUENCE [LARGE SCALE GENOMIC DNA]</scope>
    <source>
        <strain evidence="2">NJM9701</strain>
    </source>
</reference>
<dbReference type="RefSeq" id="XP_008880751.1">
    <property type="nucleotide sequence ID" value="XM_008882529.1"/>
</dbReference>
<dbReference type="VEuPathDB" id="FungiDB:H310_14634"/>
<dbReference type="EMBL" id="KI914029">
    <property type="protein sequence ID" value="ETV90598.1"/>
    <property type="molecule type" value="Genomic_DNA"/>
</dbReference>
<dbReference type="OrthoDB" id="121795at2759"/>
<evidence type="ECO:0000313" key="2">
    <source>
        <dbReference type="EMBL" id="ETV90598.1"/>
    </source>
</evidence>
<accession>A0A024T983</accession>
<evidence type="ECO:0000256" key="1">
    <source>
        <dbReference type="SAM" id="MobiDB-lite"/>
    </source>
</evidence>
<sequence length="420" mass="47093">MNGTEFLVSDDSLKSIGIDVERLLEQVAERQRLDEGDDLEGKDAPEFDLDIMLDDVVDSYNDINQVERSWVEDGEPEKVRSIVNTTDYDGVKDMLSKAYEAGFPEDRADALGAIVRKADIWRTKFRASDPPANVPPMSITLKSDSRPYRCASRKVNPLEKRFMDDFCNTLVNARVIWQNDQSKYCSPVNPVLKPEGKRMKETKVREWTEDEILQHFRLTIDYPAKKSAPEKRRSESDAALGREPKRARQDEGPKGPNNRKRRRQNRLEYGGGKGGGNNDGGAGGGNPPPDNERKPPSSDKKAWKGNFRSDSREQGGGRGYGRSGNGGRGQKQGRHRNHSSQNPEPIDRDAGYGFGSSEALRDKARAERVQCQSEMTRLVRSESDKQPEQELPASDEETKRPANINDVPSEPLTTTIAQMS</sequence>
<name>A0A024T983_9STRA</name>
<dbReference type="SUPFAM" id="SSF56672">
    <property type="entry name" value="DNA/RNA polymerases"/>
    <property type="match status" value="1"/>
</dbReference>
<organism evidence="2">
    <name type="scientific">Aphanomyces invadans</name>
    <dbReference type="NCBI Taxonomy" id="157072"/>
    <lineage>
        <taxon>Eukaryota</taxon>
        <taxon>Sar</taxon>
        <taxon>Stramenopiles</taxon>
        <taxon>Oomycota</taxon>
        <taxon>Saprolegniomycetes</taxon>
        <taxon>Saprolegniales</taxon>
        <taxon>Verrucalvaceae</taxon>
        <taxon>Aphanomyces</taxon>
    </lineage>
</organism>